<comment type="similarity">
    <text evidence="1">Belongs to the short-chain dehydrogenases/reductases (SDR) family.</text>
</comment>
<reference evidence="4 5" key="1">
    <citation type="journal article" date="2019" name="Appl. Environ. Microbiol.">
        <title>Clostridium scindens ATCC 35704: integration of nutritional requirements, the complete genome sequence, and global transcriptional responses to bile acids.</title>
        <authorList>
            <person name="Devendran S."/>
            <person name="Shrestha R."/>
            <person name="Alves J.M.P."/>
            <person name="Wolf P.G."/>
            <person name="Ly L."/>
            <person name="Hernandez A.G."/>
            <person name="Mendez-Garcia C."/>
            <person name="Inboden A."/>
            <person name="Wiley J."/>
            <person name="Paul O."/>
            <person name="Allen A."/>
            <person name="Springer E."/>
            <person name="Wright C.L."/>
            <person name="Fields C.J."/>
            <person name="Daniel S.L."/>
            <person name="Ridlon J.M."/>
        </authorList>
    </citation>
    <scope>NUCLEOTIDE SEQUENCE [LARGE SCALE GENOMIC DNA]</scope>
    <source>
        <strain evidence="4 5">ATCC 35704</strain>
    </source>
</reference>
<dbReference type="GO" id="GO:0008206">
    <property type="term" value="P:bile acid metabolic process"/>
    <property type="evidence" value="ECO:0007669"/>
    <property type="project" value="UniProtKB-ARBA"/>
</dbReference>
<dbReference type="RefSeq" id="WP_009248940.1">
    <property type="nucleotide sequence ID" value="NZ_CP036170.1"/>
</dbReference>
<dbReference type="GO" id="GO:0016491">
    <property type="term" value="F:oxidoreductase activity"/>
    <property type="evidence" value="ECO:0007669"/>
    <property type="project" value="UniProtKB-KW"/>
</dbReference>
<dbReference type="Pfam" id="PF13561">
    <property type="entry name" value="adh_short_C2"/>
    <property type="match status" value="1"/>
</dbReference>
<proteinExistence type="inferred from homology"/>
<evidence type="ECO:0000256" key="1">
    <source>
        <dbReference type="ARBA" id="ARBA00006484"/>
    </source>
</evidence>
<organism evidence="4 5">
    <name type="scientific">Clostridium scindens (strain ATCC 35704 / DSM 5676 / VPI 13733 / 19)</name>
    <dbReference type="NCBI Taxonomy" id="411468"/>
    <lineage>
        <taxon>Bacteria</taxon>
        <taxon>Bacillati</taxon>
        <taxon>Bacillota</taxon>
        <taxon>Clostridia</taxon>
        <taxon>Lachnospirales</taxon>
        <taxon>Lachnospiraceae</taxon>
    </lineage>
</organism>
<keyword evidence="5" id="KW-1185">Reference proteome</keyword>
<protein>
    <submittedName>
        <fullName evidence="4">NADP-dependent 7-alpha-hydroxysteroid dehydrogenase</fullName>
        <ecNumber evidence="4">1.1.1.-</ecNumber>
    </submittedName>
</protein>
<evidence type="ECO:0000313" key="5">
    <source>
        <dbReference type="Proteomes" id="UP000289664"/>
    </source>
</evidence>
<dbReference type="PANTHER" id="PTHR42879">
    <property type="entry name" value="3-OXOACYL-(ACYL-CARRIER-PROTEIN) REDUCTASE"/>
    <property type="match status" value="1"/>
</dbReference>
<dbReference type="PRINTS" id="PR00081">
    <property type="entry name" value="GDHRDH"/>
</dbReference>
<dbReference type="KEGG" id="csci:HDCHBGLK_01258"/>
<dbReference type="InterPro" id="IPR020904">
    <property type="entry name" value="Sc_DH/Rdtase_CS"/>
</dbReference>
<dbReference type="PRINTS" id="PR00080">
    <property type="entry name" value="SDRFAMILY"/>
</dbReference>
<keyword evidence="2 4" id="KW-0560">Oxidoreductase</keyword>
<dbReference type="EC" id="1.1.1.-" evidence="4"/>
<dbReference type="FunFam" id="3.40.50.720:FF:000084">
    <property type="entry name" value="Short-chain dehydrogenase reductase"/>
    <property type="match status" value="1"/>
</dbReference>
<dbReference type="AlphaFoldDB" id="A0A494WJL0"/>
<dbReference type="InterPro" id="IPR036291">
    <property type="entry name" value="NAD(P)-bd_dom_sf"/>
</dbReference>
<evidence type="ECO:0000256" key="2">
    <source>
        <dbReference type="ARBA" id="ARBA00023002"/>
    </source>
</evidence>
<dbReference type="PROSITE" id="PS00061">
    <property type="entry name" value="ADH_SHORT"/>
    <property type="match status" value="1"/>
</dbReference>
<keyword evidence="3" id="KW-0753">Steroid metabolism</keyword>
<evidence type="ECO:0000256" key="3">
    <source>
        <dbReference type="ARBA" id="ARBA00023221"/>
    </source>
</evidence>
<dbReference type="InterPro" id="IPR050259">
    <property type="entry name" value="SDR"/>
</dbReference>
<keyword evidence="3" id="KW-0443">Lipid metabolism</keyword>
<dbReference type="OrthoDB" id="9803333at2"/>
<dbReference type="InterPro" id="IPR002347">
    <property type="entry name" value="SDR_fam"/>
</dbReference>
<dbReference type="SMR" id="A0A494WJL0"/>
<name>A0A494WJL0_CLOS5</name>
<dbReference type="CDD" id="cd05233">
    <property type="entry name" value="SDR_c"/>
    <property type="match status" value="1"/>
</dbReference>
<dbReference type="SUPFAM" id="SSF51735">
    <property type="entry name" value="NAD(P)-binding Rossmann-fold domains"/>
    <property type="match status" value="1"/>
</dbReference>
<dbReference type="Gene3D" id="3.40.50.720">
    <property type="entry name" value="NAD(P)-binding Rossmann-like Domain"/>
    <property type="match status" value="1"/>
</dbReference>
<dbReference type="GeneID" id="62695483"/>
<sequence length="266" mass="28543">MRLKDKVILVTASTRGIGLAIAQACAKEGAKVYMGARNLERAKARADEMNAAGGNVKYVYNDATKEETYVTMIEEIIEQEGRIDVLVNNFGSSNPKKDLGIANTDPEVFIKTVNINLKSVFIASQTAVKYMAENGGGSIINISSVGGLIPDISQIAYGTSKAAINYLTKLIAVHEARHNIRCNAVLPGMTATDAVQDNLTDDFRNFFLKHTPIQRMGLPEEIAAAVVYFASDDAAYTTGQILTVSGGFGLATPIFGDLSERSDARG</sequence>
<dbReference type="Proteomes" id="UP000289664">
    <property type="component" value="Chromosome"/>
</dbReference>
<evidence type="ECO:0000313" key="4">
    <source>
        <dbReference type="EMBL" id="QBF73869.1"/>
    </source>
</evidence>
<gene>
    <name evidence="4" type="ORF">HDCHBGLK_01258</name>
</gene>
<dbReference type="PANTHER" id="PTHR42879:SF2">
    <property type="entry name" value="3-OXOACYL-[ACYL-CARRIER-PROTEIN] REDUCTASE FABG"/>
    <property type="match status" value="1"/>
</dbReference>
<accession>A0A494WJL0</accession>
<dbReference type="EMBL" id="CP036170">
    <property type="protein sequence ID" value="QBF73869.1"/>
    <property type="molecule type" value="Genomic_DNA"/>
</dbReference>